<organism evidence="2 3">
    <name type="scientific">Shackletoniella antarctica</name>
    <dbReference type="NCBI Taxonomy" id="268115"/>
    <lineage>
        <taxon>Bacteria</taxon>
        <taxon>Bacillati</taxon>
        <taxon>Cyanobacteriota</taxon>
        <taxon>Cyanophyceae</taxon>
        <taxon>Oculatellales</taxon>
        <taxon>Oculatellaceae</taxon>
        <taxon>Shackletoniella</taxon>
    </lineage>
</organism>
<evidence type="ECO:0000313" key="3">
    <source>
        <dbReference type="Proteomes" id="UP000249081"/>
    </source>
</evidence>
<keyword evidence="1" id="KW-0472">Membrane</keyword>
<keyword evidence="1" id="KW-0812">Transmembrane</keyword>
<keyword evidence="1" id="KW-1133">Transmembrane helix</keyword>
<name>A0A2W4WFM9_9CYAN</name>
<evidence type="ECO:0000313" key="2">
    <source>
        <dbReference type="EMBL" id="PZO43924.1"/>
    </source>
</evidence>
<sequence>MTYSVKLEQAGQTKLQGLANRKLYSAIAGCLLLAVVAGAALKLTTGGPSTAPVADVNADGGAVDPKGEGVLIPATQEAATPFQSEPFFTAPTPLRLADPSLLRSTSPQARVEAVAAGRPDPFASVVLPGPRVPRPDPAVALLTPAPPAIAGQRLPAMPVVATQGLPPLPQVLVQPVTLPSLPAPFMPGGVPPSPTDIAVAPTGSPAFQSLIDQIVVSGVVQVGSGVSVIVTEPGSTVSRRVSQGDMLAGGRVRVKSVDMSGQEPMVILTYDGRDYTRTVGAPLVGVL</sequence>
<gene>
    <name evidence="2" type="ORF">DCF17_05155</name>
</gene>
<reference evidence="2 3" key="2">
    <citation type="submission" date="2018-06" db="EMBL/GenBank/DDBJ databases">
        <title>Metagenomic assembly of (sub)arctic Cyanobacteria and their associated microbiome from non-axenic cultures.</title>
        <authorList>
            <person name="Baurain D."/>
        </authorList>
    </citation>
    <scope>NUCLEOTIDE SEQUENCE [LARGE SCALE GENOMIC DNA]</scope>
    <source>
        <strain evidence="2">ULC041bin1</strain>
    </source>
</reference>
<protein>
    <submittedName>
        <fullName evidence="2">Uncharacterized protein</fullName>
    </submittedName>
</protein>
<evidence type="ECO:0000256" key="1">
    <source>
        <dbReference type="SAM" id="Phobius"/>
    </source>
</evidence>
<dbReference type="EMBL" id="QBMN01000023">
    <property type="protein sequence ID" value="PZO43924.1"/>
    <property type="molecule type" value="Genomic_DNA"/>
</dbReference>
<dbReference type="AlphaFoldDB" id="A0A2W4WFM9"/>
<reference evidence="3" key="1">
    <citation type="submission" date="2018-04" db="EMBL/GenBank/DDBJ databases">
        <authorList>
            <person name="Cornet L."/>
        </authorList>
    </citation>
    <scope>NUCLEOTIDE SEQUENCE [LARGE SCALE GENOMIC DNA]</scope>
</reference>
<proteinExistence type="predicted"/>
<dbReference type="Proteomes" id="UP000249081">
    <property type="component" value="Unassembled WGS sequence"/>
</dbReference>
<accession>A0A2W4WFM9</accession>
<feature type="transmembrane region" description="Helical" evidence="1">
    <location>
        <begin position="23"/>
        <end position="41"/>
    </location>
</feature>
<comment type="caution">
    <text evidence="2">The sequence shown here is derived from an EMBL/GenBank/DDBJ whole genome shotgun (WGS) entry which is preliminary data.</text>
</comment>